<keyword evidence="4" id="KW-1185">Reference proteome</keyword>
<accession>A0A0D2U4R5</accession>
<protein>
    <submittedName>
        <fullName evidence="3">Uncharacterized protein</fullName>
    </submittedName>
</protein>
<proteinExistence type="predicted"/>
<feature type="signal peptide" evidence="2">
    <location>
        <begin position="1"/>
        <end position="23"/>
    </location>
</feature>
<sequence length="80" mass="8960">MLRLLRILMVVMLLSSMLISADSKDEPLLVGTTTNAHSPVSNEKIPMDKQQQPQRLRGSFGVFFSSKRKVPNAADPLHNR</sequence>
<dbReference type="InterPro" id="IPR039316">
    <property type="entry name" value="CLE25/26"/>
</dbReference>
<reference evidence="3 4" key="1">
    <citation type="journal article" date="2012" name="Nature">
        <title>Repeated polyploidization of Gossypium genomes and the evolution of spinnable cotton fibres.</title>
        <authorList>
            <person name="Paterson A.H."/>
            <person name="Wendel J.F."/>
            <person name="Gundlach H."/>
            <person name="Guo H."/>
            <person name="Jenkins J."/>
            <person name="Jin D."/>
            <person name="Llewellyn D."/>
            <person name="Showmaker K.C."/>
            <person name="Shu S."/>
            <person name="Udall J."/>
            <person name="Yoo M.J."/>
            <person name="Byers R."/>
            <person name="Chen W."/>
            <person name="Doron-Faigenboim A."/>
            <person name="Duke M.V."/>
            <person name="Gong L."/>
            <person name="Grimwood J."/>
            <person name="Grover C."/>
            <person name="Grupp K."/>
            <person name="Hu G."/>
            <person name="Lee T.H."/>
            <person name="Li J."/>
            <person name="Lin L."/>
            <person name="Liu T."/>
            <person name="Marler B.S."/>
            <person name="Page J.T."/>
            <person name="Roberts A.W."/>
            <person name="Romanel E."/>
            <person name="Sanders W.S."/>
            <person name="Szadkowski E."/>
            <person name="Tan X."/>
            <person name="Tang H."/>
            <person name="Xu C."/>
            <person name="Wang J."/>
            <person name="Wang Z."/>
            <person name="Zhang D."/>
            <person name="Zhang L."/>
            <person name="Ashrafi H."/>
            <person name="Bedon F."/>
            <person name="Bowers J.E."/>
            <person name="Brubaker C.L."/>
            <person name="Chee P.W."/>
            <person name="Das S."/>
            <person name="Gingle A.R."/>
            <person name="Haigler C.H."/>
            <person name="Harker D."/>
            <person name="Hoffmann L.V."/>
            <person name="Hovav R."/>
            <person name="Jones D.C."/>
            <person name="Lemke C."/>
            <person name="Mansoor S."/>
            <person name="ur Rahman M."/>
            <person name="Rainville L.N."/>
            <person name="Rambani A."/>
            <person name="Reddy U.K."/>
            <person name="Rong J.K."/>
            <person name="Saranga Y."/>
            <person name="Scheffler B.E."/>
            <person name="Scheffler J.A."/>
            <person name="Stelly D.M."/>
            <person name="Triplett B.A."/>
            <person name="Van Deynze A."/>
            <person name="Vaslin M.F."/>
            <person name="Waghmare V.N."/>
            <person name="Walford S.A."/>
            <person name="Wright R.J."/>
            <person name="Zaki E.A."/>
            <person name="Zhang T."/>
            <person name="Dennis E.S."/>
            <person name="Mayer K.F."/>
            <person name="Peterson D.G."/>
            <person name="Rokhsar D.S."/>
            <person name="Wang X."/>
            <person name="Schmutz J."/>
        </authorList>
    </citation>
    <scope>NUCLEOTIDE SEQUENCE [LARGE SCALE GENOMIC DNA]</scope>
</reference>
<dbReference type="OMA" id="NMINNGM"/>
<evidence type="ECO:0000256" key="2">
    <source>
        <dbReference type="SAM" id="SignalP"/>
    </source>
</evidence>
<evidence type="ECO:0000313" key="4">
    <source>
        <dbReference type="Proteomes" id="UP000032304"/>
    </source>
</evidence>
<name>A0A0D2U4R5_GOSRA</name>
<feature type="chain" id="PRO_5002252474" evidence="2">
    <location>
        <begin position="24"/>
        <end position="80"/>
    </location>
</feature>
<keyword evidence="2" id="KW-0732">Signal</keyword>
<dbReference type="Gramene" id="KJB63914">
    <property type="protein sequence ID" value="KJB63914"/>
    <property type="gene ID" value="B456_010G023900"/>
</dbReference>
<evidence type="ECO:0000256" key="1">
    <source>
        <dbReference type="SAM" id="MobiDB-lite"/>
    </source>
</evidence>
<organism evidence="3 4">
    <name type="scientific">Gossypium raimondii</name>
    <name type="common">Peruvian cotton</name>
    <name type="synonym">Gossypium klotzschianum subsp. raimondii</name>
    <dbReference type="NCBI Taxonomy" id="29730"/>
    <lineage>
        <taxon>Eukaryota</taxon>
        <taxon>Viridiplantae</taxon>
        <taxon>Streptophyta</taxon>
        <taxon>Embryophyta</taxon>
        <taxon>Tracheophyta</taxon>
        <taxon>Spermatophyta</taxon>
        <taxon>Magnoliopsida</taxon>
        <taxon>eudicotyledons</taxon>
        <taxon>Gunneridae</taxon>
        <taxon>Pentapetalae</taxon>
        <taxon>rosids</taxon>
        <taxon>malvids</taxon>
        <taxon>Malvales</taxon>
        <taxon>Malvaceae</taxon>
        <taxon>Malvoideae</taxon>
        <taxon>Gossypium</taxon>
    </lineage>
</organism>
<dbReference type="EMBL" id="CM001749">
    <property type="protein sequence ID" value="KJB63914.1"/>
    <property type="molecule type" value="Genomic_DNA"/>
</dbReference>
<dbReference type="AlphaFoldDB" id="A0A0D2U4R5"/>
<dbReference type="Proteomes" id="UP000032304">
    <property type="component" value="Chromosome 10"/>
</dbReference>
<dbReference type="PANTHER" id="PTHR34277">
    <property type="entry name" value="CLAVATA3/ESR (CLE)-RELATED PROTEIN 26"/>
    <property type="match status" value="1"/>
</dbReference>
<gene>
    <name evidence="3" type="ORF">B456_010G023900</name>
</gene>
<evidence type="ECO:0000313" key="3">
    <source>
        <dbReference type="EMBL" id="KJB63914.1"/>
    </source>
</evidence>
<dbReference type="PANTHER" id="PTHR34277:SF1">
    <property type="entry name" value="CLAVATA3_ESR (CLE) GENE FAMILY MEMBER MTCLE20"/>
    <property type="match status" value="1"/>
</dbReference>
<feature type="region of interest" description="Disordered" evidence="1">
    <location>
        <begin position="33"/>
        <end position="52"/>
    </location>
</feature>